<name>A0A9Q8Z267_CURCL</name>
<reference evidence="4" key="1">
    <citation type="submission" date="2021-12" db="EMBL/GenBank/DDBJ databases">
        <title>Curvularia clavata genome.</title>
        <authorList>
            <person name="Cao Y."/>
        </authorList>
    </citation>
    <scope>NUCLEOTIDE SEQUENCE</scope>
    <source>
        <strain evidence="4">Yc1106</strain>
    </source>
</reference>
<evidence type="ECO:0000259" key="3">
    <source>
        <dbReference type="Pfam" id="PF00144"/>
    </source>
</evidence>
<dbReference type="AlphaFoldDB" id="A0A9Q8Z267"/>
<dbReference type="Gene3D" id="3.40.710.10">
    <property type="entry name" value="DD-peptidase/beta-lactamase superfamily"/>
    <property type="match status" value="1"/>
</dbReference>
<dbReference type="InterPro" id="IPR012338">
    <property type="entry name" value="Beta-lactam/transpept-like"/>
</dbReference>
<dbReference type="Proteomes" id="UP001056012">
    <property type="component" value="Chromosome 2"/>
</dbReference>
<feature type="chain" id="PRO_5040118962" description="Beta-lactamase-related domain-containing protein" evidence="2">
    <location>
        <begin position="20"/>
        <end position="599"/>
    </location>
</feature>
<protein>
    <recommendedName>
        <fullName evidence="3">Beta-lactamase-related domain-containing protein</fullName>
    </recommendedName>
</protein>
<comment type="similarity">
    <text evidence="1">Belongs to the beta-lactamase family.</text>
</comment>
<sequence>MRGFVILLAGSYVFGLAASACVPDVPRNLIYEKEVLEHEAVVQALQDVQQYLSEKYTSGTTRDGLSVAIVHASSPIPIYTFNNGTLKFNDTTPYQGSHDNIVTSDSIFRINSITKTLAVTSALVVSQKLRKMSADGLSELTLDSPIRRLLPSFALQPLDWADGGSGITLRMLASHTAGIPRESYSTDFNMLLGASKADAETIGARWAGQSAEVLIEGIARKGLMFRPGERAAYSNAGIGLLGAAVAAYYSNITGSSLPWSDLATQELLVPLDMTHSFFGIVPQHLIPHLSIPGGENWADLIVGEGYDPAAGMWSSANDLASYLYKIWLAPEPELVTTFQRRDVLRPSISIPDSVQQTGPGWEIGLRYVSTNDNMSSATKTLKQYSIFGKPGGGGGWKSWIDNVPNLGYGIVILAQQSGLKHYEGIDPGALQDDMHSTLLPAFAKALGDRTRDRYAGRYTVGKDEGLITDQVDTAKNKTVTYAQLEIQDQILYLRSLVVEGKSVLEAIDRLFWTADAQPVFFSRPQGAVLEPADGAAETAQFGPTAQVWRMSLPGDQCNWQDFDGVQDNNGWPLTKVVTVTDGDRVELHYPPFNIVAARI</sequence>
<dbReference type="InterPro" id="IPR001466">
    <property type="entry name" value="Beta-lactam-related"/>
</dbReference>
<feature type="domain" description="Beta-lactamase-related" evidence="3">
    <location>
        <begin position="101"/>
        <end position="421"/>
    </location>
</feature>
<evidence type="ECO:0000313" key="4">
    <source>
        <dbReference type="EMBL" id="USP74801.1"/>
    </source>
</evidence>
<dbReference type="OrthoDB" id="10250282at2759"/>
<evidence type="ECO:0000256" key="1">
    <source>
        <dbReference type="ARBA" id="ARBA00038473"/>
    </source>
</evidence>
<gene>
    <name evidence="4" type="ORF">yc1106_02075</name>
</gene>
<dbReference type="VEuPathDB" id="FungiDB:yc1106_02075"/>
<keyword evidence="5" id="KW-1185">Reference proteome</keyword>
<evidence type="ECO:0000313" key="5">
    <source>
        <dbReference type="Proteomes" id="UP001056012"/>
    </source>
</evidence>
<dbReference type="PROSITE" id="PS51257">
    <property type="entry name" value="PROKAR_LIPOPROTEIN"/>
    <property type="match status" value="1"/>
</dbReference>
<feature type="signal peptide" evidence="2">
    <location>
        <begin position="1"/>
        <end position="19"/>
    </location>
</feature>
<proteinExistence type="inferred from homology"/>
<dbReference type="PANTHER" id="PTHR22935">
    <property type="entry name" value="PENICILLIN-BINDING PROTEIN"/>
    <property type="match status" value="1"/>
</dbReference>
<organism evidence="4 5">
    <name type="scientific">Curvularia clavata</name>
    <dbReference type="NCBI Taxonomy" id="95742"/>
    <lineage>
        <taxon>Eukaryota</taxon>
        <taxon>Fungi</taxon>
        <taxon>Dikarya</taxon>
        <taxon>Ascomycota</taxon>
        <taxon>Pezizomycotina</taxon>
        <taxon>Dothideomycetes</taxon>
        <taxon>Pleosporomycetidae</taxon>
        <taxon>Pleosporales</taxon>
        <taxon>Pleosporineae</taxon>
        <taxon>Pleosporaceae</taxon>
        <taxon>Curvularia</taxon>
    </lineage>
</organism>
<dbReference type="Pfam" id="PF00144">
    <property type="entry name" value="Beta-lactamase"/>
    <property type="match status" value="1"/>
</dbReference>
<evidence type="ECO:0000256" key="2">
    <source>
        <dbReference type="SAM" id="SignalP"/>
    </source>
</evidence>
<dbReference type="InterPro" id="IPR051478">
    <property type="entry name" value="Beta-lactamase-like_AB/R"/>
</dbReference>
<dbReference type="SUPFAM" id="SSF56601">
    <property type="entry name" value="beta-lactamase/transpeptidase-like"/>
    <property type="match status" value="1"/>
</dbReference>
<dbReference type="EMBL" id="CP089275">
    <property type="protein sequence ID" value="USP74801.1"/>
    <property type="molecule type" value="Genomic_DNA"/>
</dbReference>
<keyword evidence="2" id="KW-0732">Signal</keyword>
<accession>A0A9Q8Z267</accession>
<dbReference type="PANTHER" id="PTHR22935:SF95">
    <property type="entry name" value="BETA-LACTAMASE-LIKE 1-RELATED"/>
    <property type="match status" value="1"/>
</dbReference>